<evidence type="ECO:0000313" key="6">
    <source>
        <dbReference type="EMBL" id="MBL1093415.1"/>
    </source>
</evidence>
<dbReference type="Proteomes" id="UP000629371">
    <property type="component" value="Unassembled WGS sequence"/>
</dbReference>
<dbReference type="PROSITE" id="PS00211">
    <property type="entry name" value="ABC_TRANSPORTER_1"/>
    <property type="match status" value="1"/>
</dbReference>
<dbReference type="GO" id="GO:0005524">
    <property type="term" value="F:ATP binding"/>
    <property type="evidence" value="ECO:0007669"/>
    <property type="project" value="UniProtKB-KW"/>
</dbReference>
<dbReference type="PANTHER" id="PTHR42734">
    <property type="entry name" value="METAL TRANSPORT SYSTEM ATP-BINDING PROTEIN TM_0124-RELATED"/>
    <property type="match status" value="1"/>
</dbReference>
<gene>
    <name evidence="6" type="ORF">JK360_29500</name>
</gene>
<organism evidence="6 7">
    <name type="scientific">Streptomyces siderophoricus</name>
    <dbReference type="NCBI Taxonomy" id="2802281"/>
    <lineage>
        <taxon>Bacteria</taxon>
        <taxon>Bacillati</taxon>
        <taxon>Actinomycetota</taxon>
        <taxon>Actinomycetes</taxon>
        <taxon>Kitasatosporales</taxon>
        <taxon>Streptomycetaceae</taxon>
        <taxon>Streptomyces</taxon>
    </lineage>
</organism>
<evidence type="ECO:0000259" key="5">
    <source>
        <dbReference type="PROSITE" id="PS50893"/>
    </source>
</evidence>
<feature type="compositionally biased region" description="Basic and acidic residues" evidence="4">
    <location>
        <begin position="301"/>
        <end position="318"/>
    </location>
</feature>
<evidence type="ECO:0000256" key="1">
    <source>
        <dbReference type="ARBA" id="ARBA00022448"/>
    </source>
</evidence>
<proteinExistence type="predicted"/>
<feature type="region of interest" description="Disordered" evidence="4">
    <location>
        <begin position="1"/>
        <end position="32"/>
    </location>
</feature>
<comment type="caution">
    <text evidence="6">The sequence shown here is derived from an EMBL/GenBank/DDBJ whole genome shotgun (WGS) entry which is preliminary data.</text>
</comment>
<dbReference type="SMART" id="SM00382">
    <property type="entry name" value="AAA"/>
    <property type="match status" value="1"/>
</dbReference>
<feature type="region of interest" description="Disordered" evidence="4">
    <location>
        <begin position="296"/>
        <end position="330"/>
    </location>
</feature>
<protein>
    <submittedName>
        <fullName evidence="6">Metal ABC transporter ATP-binding protein</fullName>
    </submittedName>
</protein>
<keyword evidence="3 6" id="KW-0067">ATP-binding</keyword>
<dbReference type="RefSeq" id="WP_201809200.1">
    <property type="nucleotide sequence ID" value="NZ_JAERRI010000019.1"/>
</dbReference>
<dbReference type="InterPro" id="IPR050153">
    <property type="entry name" value="Metal_Ion_Import_ABC"/>
</dbReference>
<evidence type="ECO:0000313" key="7">
    <source>
        <dbReference type="Proteomes" id="UP000629371"/>
    </source>
</evidence>
<dbReference type="InterPro" id="IPR027417">
    <property type="entry name" value="P-loop_NTPase"/>
</dbReference>
<evidence type="ECO:0000256" key="2">
    <source>
        <dbReference type="ARBA" id="ARBA00022741"/>
    </source>
</evidence>
<dbReference type="EMBL" id="JAERRI010000019">
    <property type="protein sequence ID" value="MBL1093415.1"/>
    <property type="molecule type" value="Genomic_DNA"/>
</dbReference>
<evidence type="ECO:0000256" key="4">
    <source>
        <dbReference type="SAM" id="MobiDB-lite"/>
    </source>
</evidence>
<dbReference type="Pfam" id="PF00005">
    <property type="entry name" value="ABC_tran"/>
    <property type="match status" value="1"/>
</dbReference>
<dbReference type="InterPro" id="IPR003593">
    <property type="entry name" value="AAA+_ATPase"/>
</dbReference>
<reference evidence="6 7" key="1">
    <citation type="submission" date="2021-01" db="EMBL/GenBank/DDBJ databases">
        <title>WGS of actinomycetes isolated from Thailand.</title>
        <authorList>
            <person name="Thawai C."/>
        </authorList>
    </citation>
    <scope>NUCLEOTIDE SEQUENCE [LARGE SCALE GENOMIC DNA]</scope>
    <source>
        <strain evidence="6 7">CH9-7</strain>
    </source>
</reference>
<keyword evidence="7" id="KW-1185">Reference proteome</keyword>
<dbReference type="Gene3D" id="3.40.50.300">
    <property type="entry name" value="P-loop containing nucleotide triphosphate hydrolases"/>
    <property type="match status" value="1"/>
</dbReference>
<dbReference type="InterPro" id="IPR017871">
    <property type="entry name" value="ABC_transporter-like_CS"/>
</dbReference>
<sequence>MQHPIAQTHEVAGQAGLTVPPPRTAASEASEAPVTADDPVLALCGAAVRVAGRTLWSGVDLHVGAGEFVAVLGPNGAGKSTLIKVLLGMLPAAGGEICVLGGRPGQANHRIGYLPQRRSFDASLRIRGIDVVRLGLDGDRWGLPLPSFGARRRAAHQRVDEVIELVGASAYAHRPIGHCSGGEQQRLLIAQALVRRPQLLFLDEPLDSLDLPNQSAITALISRICHEEKVAVVMVAHDVNPILHHLDQVVYLAEGGAASGTPEAVITSPTLTELYGTPVEVLRTSDGRLVVVGQPEAPAVHTDRHTNPHTDRHTDRHASGLRAGGDRAAG</sequence>
<accession>A0ABS1N0C2</accession>
<dbReference type="SUPFAM" id="SSF52540">
    <property type="entry name" value="P-loop containing nucleoside triphosphate hydrolases"/>
    <property type="match status" value="1"/>
</dbReference>
<keyword evidence="2" id="KW-0547">Nucleotide-binding</keyword>
<dbReference type="CDD" id="cd03235">
    <property type="entry name" value="ABC_Metallic_Cations"/>
    <property type="match status" value="1"/>
</dbReference>
<dbReference type="InterPro" id="IPR003439">
    <property type="entry name" value="ABC_transporter-like_ATP-bd"/>
</dbReference>
<keyword evidence="1" id="KW-0813">Transport</keyword>
<evidence type="ECO:0000256" key="3">
    <source>
        <dbReference type="ARBA" id="ARBA00022840"/>
    </source>
</evidence>
<dbReference type="PROSITE" id="PS50893">
    <property type="entry name" value="ABC_TRANSPORTER_2"/>
    <property type="match status" value="1"/>
</dbReference>
<name>A0ABS1N0C2_9ACTN</name>
<feature type="domain" description="ABC transporter" evidence="5">
    <location>
        <begin position="34"/>
        <end position="279"/>
    </location>
</feature>